<accession>A0A1S3VA09</accession>
<dbReference type="OrthoDB" id="2016444at2759"/>
<organism evidence="2 3">
    <name type="scientific">Vigna radiata var. radiata</name>
    <name type="common">Mung bean</name>
    <name type="synonym">Phaseolus aureus</name>
    <dbReference type="NCBI Taxonomy" id="3916"/>
    <lineage>
        <taxon>Eukaryota</taxon>
        <taxon>Viridiplantae</taxon>
        <taxon>Streptophyta</taxon>
        <taxon>Embryophyta</taxon>
        <taxon>Tracheophyta</taxon>
        <taxon>Spermatophyta</taxon>
        <taxon>Magnoliopsida</taxon>
        <taxon>eudicotyledons</taxon>
        <taxon>Gunneridae</taxon>
        <taxon>Pentapetalae</taxon>
        <taxon>rosids</taxon>
        <taxon>fabids</taxon>
        <taxon>Fabales</taxon>
        <taxon>Fabaceae</taxon>
        <taxon>Papilionoideae</taxon>
        <taxon>50 kb inversion clade</taxon>
        <taxon>NPAAA clade</taxon>
        <taxon>indigoferoid/millettioid clade</taxon>
        <taxon>Phaseoleae</taxon>
        <taxon>Vigna</taxon>
    </lineage>
</organism>
<dbReference type="Proteomes" id="UP000087766">
    <property type="component" value="Chromosome 9"/>
</dbReference>
<feature type="transmembrane region" description="Helical" evidence="1">
    <location>
        <begin position="177"/>
        <end position="194"/>
    </location>
</feature>
<proteinExistence type="predicted"/>
<dbReference type="AlphaFoldDB" id="A0A1S3VA09"/>
<evidence type="ECO:0000313" key="2">
    <source>
        <dbReference type="Proteomes" id="UP000087766"/>
    </source>
</evidence>
<feature type="transmembrane region" description="Helical" evidence="1">
    <location>
        <begin position="148"/>
        <end position="165"/>
    </location>
</feature>
<protein>
    <submittedName>
        <fullName evidence="3">Uncharacterized protein LOC106773029 isoform X1</fullName>
    </submittedName>
</protein>
<keyword evidence="1" id="KW-0472">Membrane</keyword>
<dbReference type="STRING" id="3916.A0A1S3VA09"/>
<dbReference type="RefSeq" id="XP_014515191.1">
    <property type="nucleotide sequence ID" value="XM_014659705.2"/>
</dbReference>
<dbReference type="GeneID" id="106773029"/>
<evidence type="ECO:0000256" key="1">
    <source>
        <dbReference type="SAM" id="Phobius"/>
    </source>
</evidence>
<dbReference type="PANTHER" id="PTHR35288:SF2">
    <property type="entry name" value="TRANSMEMBRANE PROTEIN"/>
    <property type="match status" value="1"/>
</dbReference>
<evidence type="ECO:0000313" key="3">
    <source>
        <dbReference type="RefSeq" id="XP_014515191.1"/>
    </source>
</evidence>
<keyword evidence="1" id="KW-1133">Transmembrane helix</keyword>
<dbReference type="PANTHER" id="PTHR35288">
    <property type="entry name" value="TAIL FIBER"/>
    <property type="match status" value="1"/>
</dbReference>
<keyword evidence="1" id="KW-0812">Transmembrane</keyword>
<sequence>MCYFKFSTSTRRIHISSFLKSRKMVSFSQTVGEQKDNDCKYGENGVNYLSVPCRIGICKTPMEVTSSQLIASEVFPRSIVKILFYPGAVAKAICNQKTIPSYKNLLNIHQFNTRAMSAASDIQHLEVLAGSYLSVGGAITGLIKPGRMGLFGVLLLMWGVIRESIMGTSGFAQTKGIHIYPAMYIVLISAFFSIRKDVRKLIRTFTRKHVVKVKRFKSKGK</sequence>
<keyword evidence="2" id="KW-1185">Reference proteome</keyword>
<reference evidence="3" key="2">
    <citation type="submission" date="2025-08" db="UniProtKB">
        <authorList>
            <consortium name="RefSeq"/>
        </authorList>
    </citation>
    <scope>IDENTIFICATION</scope>
    <source>
        <tissue evidence="3">Leaf</tissue>
    </source>
</reference>
<name>A0A1S3VA09_VIGRR</name>
<reference evidence="2" key="1">
    <citation type="journal article" date="2014" name="Nat. Commun.">
        <title>Genome sequence of mungbean and insights into evolution within Vigna species.</title>
        <authorList>
            <person name="Kang Y.J."/>
            <person name="Kim S.K."/>
            <person name="Kim M.Y."/>
            <person name="Lestari P."/>
            <person name="Kim K.H."/>
            <person name="Ha B.K."/>
            <person name="Jun T.H."/>
            <person name="Hwang W.J."/>
            <person name="Lee T."/>
            <person name="Lee J."/>
            <person name="Shim S."/>
            <person name="Yoon M.Y."/>
            <person name="Jang Y.E."/>
            <person name="Han K.S."/>
            <person name="Taeprayoon P."/>
            <person name="Yoon N."/>
            <person name="Somta P."/>
            <person name="Tanya P."/>
            <person name="Kim K.S."/>
            <person name="Gwag J.G."/>
            <person name="Moon J.K."/>
            <person name="Lee Y.H."/>
            <person name="Park B.S."/>
            <person name="Bombarely A."/>
            <person name="Doyle J.J."/>
            <person name="Jackson S.A."/>
            <person name="Schafleitner R."/>
            <person name="Srinives P."/>
            <person name="Varshney R.K."/>
            <person name="Lee S.H."/>
        </authorList>
    </citation>
    <scope>NUCLEOTIDE SEQUENCE [LARGE SCALE GENOMIC DNA]</scope>
    <source>
        <strain evidence="2">cv. VC1973A</strain>
    </source>
</reference>
<gene>
    <name evidence="3" type="primary">LOC106773029</name>
</gene>
<dbReference type="KEGG" id="vra:106773029"/>